<proteinExistence type="inferred from homology"/>
<evidence type="ECO:0000256" key="1">
    <source>
        <dbReference type="ARBA" id="ARBA00009995"/>
    </source>
</evidence>
<dbReference type="PANTHER" id="PTHR48047:SF8">
    <property type="entry name" value="FLAVONOL 3-O-GLUCOSYLTRANSFERASE UGT89B1"/>
    <property type="match status" value="1"/>
</dbReference>
<name>A0A833RH91_9POAL</name>
<evidence type="ECO:0000256" key="2">
    <source>
        <dbReference type="ARBA" id="ARBA00022679"/>
    </source>
</evidence>
<keyword evidence="5" id="KW-1185">Reference proteome</keyword>
<dbReference type="AlphaFoldDB" id="A0A833RH91"/>
<reference evidence="4" key="1">
    <citation type="submission" date="2020-01" db="EMBL/GenBank/DDBJ databases">
        <title>Genome sequence of Kobresia littledalei, the first chromosome-level genome in the family Cyperaceae.</title>
        <authorList>
            <person name="Qu G."/>
        </authorList>
    </citation>
    <scope>NUCLEOTIDE SEQUENCE</scope>
    <source>
        <strain evidence="4">C.B.Clarke</strain>
        <tissue evidence="4">Leaf</tissue>
    </source>
</reference>
<dbReference type="Pfam" id="PF00201">
    <property type="entry name" value="UDPGT"/>
    <property type="match status" value="1"/>
</dbReference>
<evidence type="ECO:0000259" key="3">
    <source>
        <dbReference type="Pfam" id="PF26168"/>
    </source>
</evidence>
<dbReference type="PANTHER" id="PTHR48047">
    <property type="entry name" value="GLYCOSYLTRANSFERASE"/>
    <property type="match status" value="1"/>
</dbReference>
<dbReference type="FunFam" id="3.40.50.2000:FF:000064">
    <property type="entry name" value="Glycosyltransferase"/>
    <property type="match status" value="1"/>
</dbReference>
<accession>A0A833RH91</accession>
<dbReference type="InterPro" id="IPR002213">
    <property type="entry name" value="UDP_glucos_trans"/>
</dbReference>
<dbReference type="Gene3D" id="3.40.50.2000">
    <property type="entry name" value="Glycogen Phosphorylase B"/>
    <property type="match status" value="2"/>
</dbReference>
<dbReference type="FunFam" id="3.40.50.2000:FF:000143">
    <property type="entry name" value="UDP-glycosyltransferase 89B1"/>
    <property type="match status" value="1"/>
</dbReference>
<keyword evidence="2 4" id="KW-0808">Transferase</keyword>
<dbReference type="SUPFAM" id="SSF53756">
    <property type="entry name" value="UDP-Glycosyltransferase/glycogen phosphorylase"/>
    <property type="match status" value="1"/>
</dbReference>
<dbReference type="OrthoDB" id="5835829at2759"/>
<dbReference type="InterPro" id="IPR058980">
    <property type="entry name" value="Glyco_transf_N"/>
</dbReference>
<dbReference type="Pfam" id="PF26168">
    <property type="entry name" value="Glyco_transf_N"/>
    <property type="match status" value="1"/>
</dbReference>
<dbReference type="CDD" id="cd03784">
    <property type="entry name" value="GT1_Gtf-like"/>
    <property type="match status" value="1"/>
</dbReference>
<feature type="domain" description="Glycosyltransferase N-terminal" evidence="3">
    <location>
        <begin position="19"/>
        <end position="136"/>
    </location>
</feature>
<sequence length="475" mass="51728">MAEKATNVQNLQLASVPHVLIIPFPAQGHLLPLLDLVHHLSARGLSLTIAVTPANLLLLSPLLAKCPPNSIETLVIPFPSHPSIPSGVENAKDLPLPLLHAFMHTLVGLMDPLLSWARSNPKPVSVIISDSFLGWTQNLAAELGIPRMVFSSGGLLFTAVSHYLWLRMPRRPDPNDDNYPVSFKEVANSPVYPWCHLSWLYRTYVEGDPDSEFIKENFLLNLKSEFVVSNSFGALEGEEFRQSVQTLGFKRAWSVGPLAPITGAKDRGGVASMSTGEVMTWLDGCPDGSVVYVCFGTQMEISGEQVPALAAALALSGVRFVWVIKGTVVVPDGFEERTAERGRVIRGWAPQLEILNHAAVGWFLTHCGWNSVLEAITAGVAMLTWPMAADQFCNARVLIESAKVAVPAVEGMKAVPDAKELGGILKEMVYGGKDVRERAKELSAKAAEAVKEGGSSWQELEHLVEEIYKISNNIE</sequence>
<organism evidence="4 5">
    <name type="scientific">Carex littledalei</name>
    <dbReference type="NCBI Taxonomy" id="544730"/>
    <lineage>
        <taxon>Eukaryota</taxon>
        <taxon>Viridiplantae</taxon>
        <taxon>Streptophyta</taxon>
        <taxon>Embryophyta</taxon>
        <taxon>Tracheophyta</taxon>
        <taxon>Spermatophyta</taxon>
        <taxon>Magnoliopsida</taxon>
        <taxon>Liliopsida</taxon>
        <taxon>Poales</taxon>
        <taxon>Cyperaceae</taxon>
        <taxon>Cyperoideae</taxon>
        <taxon>Cariceae</taxon>
        <taxon>Carex</taxon>
        <taxon>Carex subgen. Euthyceras</taxon>
    </lineage>
</organism>
<protein>
    <submittedName>
        <fullName evidence="4">UDP-glycosyltransferase 89B1-like protein</fullName>
    </submittedName>
</protein>
<comment type="caution">
    <text evidence="4">The sequence shown here is derived from an EMBL/GenBank/DDBJ whole genome shotgun (WGS) entry which is preliminary data.</text>
</comment>
<evidence type="ECO:0000313" key="4">
    <source>
        <dbReference type="EMBL" id="KAF3339813.1"/>
    </source>
</evidence>
<dbReference type="Proteomes" id="UP000623129">
    <property type="component" value="Unassembled WGS sequence"/>
</dbReference>
<dbReference type="EMBL" id="SWLB01000003">
    <property type="protein sequence ID" value="KAF3339813.1"/>
    <property type="molecule type" value="Genomic_DNA"/>
</dbReference>
<gene>
    <name evidence="4" type="ORF">FCM35_KLT15584</name>
</gene>
<dbReference type="GO" id="GO:0035251">
    <property type="term" value="F:UDP-glucosyltransferase activity"/>
    <property type="evidence" value="ECO:0007669"/>
    <property type="project" value="TreeGrafter"/>
</dbReference>
<evidence type="ECO:0000313" key="5">
    <source>
        <dbReference type="Proteomes" id="UP000623129"/>
    </source>
</evidence>
<comment type="similarity">
    <text evidence="1">Belongs to the UDP-glycosyltransferase family.</text>
</comment>